<name>F0QWL2_VULM7</name>
<organism evidence="2 3">
    <name type="scientific">Vulcanisaeta moutnovskia (strain 768-28)</name>
    <dbReference type="NCBI Taxonomy" id="985053"/>
    <lineage>
        <taxon>Archaea</taxon>
        <taxon>Thermoproteota</taxon>
        <taxon>Thermoprotei</taxon>
        <taxon>Thermoproteales</taxon>
        <taxon>Thermoproteaceae</taxon>
        <taxon>Vulcanisaeta</taxon>
    </lineage>
</organism>
<dbReference type="InterPro" id="IPR002802">
    <property type="entry name" value="Endo_dU"/>
</dbReference>
<reference evidence="2 3" key="1">
    <citation type="journal article" date="2011" name="J. Bacteriol.">
        <title>Complete genome sequence of 'Vulcanisaeta moutnovskia' strain 768-28, a novel member of the hyperthermophilic crenarchaeal genus vulcanisaeta.</title>
        <authorList>
            <person name="Gumerov V.M."/>
            <person name="Mardanov A.V."/>
            <person name="Beletsky A.V."/>
            <person name="Prokofeva M.I."/>
            <person name="Bonch-Osmolovskaya E.A."/>
            <person name="Ravin N.V."/>
            <person name="Skryabin K.G."/>
        </authorList>
    </citation>
    <scope>NUCLEOTIDE SEQUENCE [LARGE SCALE GENOMIC DNA]</scope>
    <source>
        <strain evidence="2 3">768-28</strain>
    </source>
</reference>
<keyword evidence="3" id="KW-1185">Reference proteome</keyword>
<accession>F0QWL2</accession>
<dbReference type="PANTHER" id="PTHR39518">
    <property type="entry name" value="UPF0215 PROTEIN MJ1150"/>
    <property type="match status" value="1"/>
</dbReference>
<dbReference type="PIRSF" id="PIRSF006380">
    <property type="entry name" value="UCP006380"/>
    <property type="match status" value="1"/>
</dbReference>
<evidence type="ECO:0000313" key="2">
    <source>
        <dbReference type="EMBL" id="ADY02229.1"/>
    </source>
</evidence>
<dbReference type="KEGG" id="vmo:VMUT_2032"/>
<proteinExistence type="inferred from homology"/>
<evidence type="ECO:0000313" key="3">
    <source>
        <dbReference type="Proteomes" id="UP000007485"/>
    </source>
</evidence>
<dbReference type="AlphaFoldDB" id="F0QWL2"/>
<sequence length="199" mass="22275">MINGMSVDSLISKPGIRALGIAESFRLDLKYSILVGVVMRSDGIIDGVSLGRTTIGGLDATDAVISLYKSFNRNDIQLVMTDGCIISWYNIIDLEKLTDTLGLPIICLTFEEPEGDVINALRKLFPNDSDTRIRLYEKLGKPREVLLPGGLRIYVRFTGIDYRTARTIIRKFTKEGKRPEPIRIARLIANALLNYSREP</sequence>
<dbReference type="HAMAP" id="MF_00582">
    <property type="entry name" value="UPF0215"/>
    <property type="match status" value="1"/>
</dbReference>
<dbReference type="Proteomes" id="UP000007485">
    <property type="component" value="Chromosome"/>
</dbReference>
<dbReference type="EMBL" id="CP002529">
    <property type="protein sequence ID" value="ADY02229.1"/>
    <property type="molecule type" value="Genomic_DNA"/>
</dbReference>
<dbReference type="STRING" id="985053.VMUT_2032"/>
<dbReference type="Gene3D" id="3.30.2170.10">
    <property type="entry name" value="archaeoglobus fulgidus dsm 4304 superfamily"/>
    <property type="match status" value="1"/>
</dbReference>
<evidence type="ECO:0000256" key="1">
    <source>
        <dbReference type="HAMAP-Rule" id="MF_00582"/>
    </source>
</evidence>
<dbReference type="Pfam" id="PF01949">
    <property type="entry name" value="Endo_dU"/>
    <property type="match status" value="1"/>
</dbReference>
<dbReference type="eggNOG" id="arCOG00928">
    <property type="taxonomic scope" value="Archaea"/>
</dbReference>
<dbReference type="PANTHER" id="PTHR39518:SF2">
    <property type="entry name" value="UPF0215 PROTEIN MJ1150"/>
    <property type="match status" value="1"/>
</dbReference>
<gene>
    <name evidence="2" type="ordered locus">VMUT_2032</name>
</gene>
<comment type="similarity">
    <text evidence="1">Belongs to the UPF0215 family.</text>
</comment>
<dbReference type="HOGENOM" id="CLU_095956_0_0_2"/>
<protein>
    <recommendedName>
        <fullName evidence="1">UPF0215 protein VMUT_2032</fullName>
    </recommendedName>
</protein>